<dbReference type="EMBL" id="ML733474">
    <property type="protein sequence ID" value="KAB8216772.1"/>
    <property type="molecule type" value="Genomic_DNA"/>
</dbReference>
<protein>
    <submittedName>
        <fullName evidence="1">Uncharacterized protein</fullName>
    </submittedName>
</protein>
<reference evidence="1 2" key="1">
    <citation type="submission" date="2019-04" db="EMBL/GenBank/DDBJ databases">
        <title>Fungal friends and foes A comparative genomics study of 23 Aspergillus species from section Flavi.</title>
        <authorList>
            <consortium name="DOE Joint Genome Institute"/>
            <person name="Kjaerbolling I."/>
            <person name="Vesth T.C."/>
            <person name="Frisvad J.C."/>
            <person name="Nybo J.L."/>
            <person name="Theobald S."/>
            <person name="Kildgaard S."/>
            <person name="Petersen T.I."/>
            <person name="Kuo A."/>
            <person name="Sato A."/>
            <person name="Lyhne E.K."/>
            <person name="Kogle M.E."/>
            <person name="Wiebenga A."/>
            <person name="Kun R.S."/>
            <person name="Lubbers R.J."/>
            <person name="Makela M.R."/>
            <person name="Barry K."/>
            <person name="Chovatia M."/>
            <person name="Clum A."/>
            <person name="Daum C."/>
            <person name="Haridas S."/>
            <person name="He G."/>
            <person name="LaButti K."/>
            <person name="Lipzen A."/>
            <person name="Mondo S."/>
            <person name="Pangilinan J."/>
            <person name="Riley R."/>
            <person name="Salamov A."/>
            <person name="Simmons B.A."/>
            <person name="Magnuson J.K."/>
            <person name="Henrissat B."/>
            <person name="Mortensen U.H."/>
            <person name="Larsen T.O."/>
            <person name="De vries R.P."/>
            <person name="Grigoriev I.V."/>
            <person name="Machida M."/>
            <person name="Baker S.E."/>
            <person name="Andersen M.R."/>
        </authorList>
    </citation>
    <scope>NUCLEOTIDE SEQUENCE [LARGE SCALE GENOMIC DNA]</scope>
    <source>
        <strain evidence="1 2">CBS 126849</strain>
    </source>
</reference>
<accession>A0A5N6EGN3</accession>
<evidence type="ECO:0000313" key="1">
    <source>
        <dbReference type="EMBL" id="KAB8216772.1"/>
    </source>
</evidence>
<name>A0A5N6EGN3_9EURO</name>
<evidence type="ECO:0000313" key="2">
    <source>
        <dbReference type="Proteomes" id="UP000326799"/>
    </source>
</evidence>
<dbReference type="AlphaFoldDB" id="A0A5N6EGN3"/>
<dbReference type="Proteomes" id="UP000326799">
    <property type="component" value="Unassembled WGS sequence"/>
</dbReference>
<proteinExistence type="predicted"/>
<organism evidence="1 2">
    <name type="scientific">Aspergillus novoparasiticus</name>
    <dbReference type="NCBI Taxonomy" id="986946"/>
    <lineage>
        <taxon>Eukaryota</taxon>
        <taxon>Fungi</taxon>
        <taxon>Dikarya</taxon>
        <taxon>Ascomycota</taxon>
        <taxon>Pezizomycotina</taxon>
        <taxon>Eurotiomycetes</taxon>
        <taxon>Eurotiomycetidae</taxon>
        <taxon>Eurotiales</taxon>
        <taxon>Aspergillaceae</taxon>
        <taxon>Aspergillus</taxon>
        <taxon>Aspergillus subgen. Circumdati</taxon>
    </lineage>
</organism>
<sequence>MNPISITRAVSHNLPSFSFNVGRSKKQSNRAVCNNPQGSKEAIIPTHADGKQAEFRSVQLIKRNYESGSLHEICKDLSNAHAERLQIAGGRELFLFAFFPFHPWPVSRRVPFASMGLIVIAVSPLGVVDLAQWAFIRRSVSACSHAGRPGRPLRGLKEAQKTAARAYFTPSCQSRGLVKSGKDKIKN</sequence>
<gene>
    <name evidence="1" type="ORF">BDV33DRAFT_178281</name>
</gene>
<keyword evidence="2" id="KW-1185">Reference proteome</keyword>